<dbReference type="GO" id="GO:0051123">
    <property type="term" value="P:RNA polymerase II preinitiation complex assembly"/>
    <property type="evidence" value="ECO:0007669"/>
    <property type="project" value="TreeGrafter"/>
</dbReference>
<keyword evidence="3" id="KW-0805">Transcription regulation</keyword>
<evidence type="ECO:0000313" key="8">
    <source>
        <dbReference type="Proteomes" id="UP000186176"/>
    </source>
</evidence>
<dbReference type="RefSeq" id="XP_028875599.1">
    <property type="nucleotide sequence ID" value="XM_029017020.1"/>
</dbReference>
<dbReference type="InterPro" id="IPR046344">
    <property type="entry name" value="TAF6_C_sf"/>
</dbReference>
<dbReference type="OrthoDB" id="341636at2759"/>
<dbReference type="GO" id="GO:0000124">
    <property type="term" value="C:SAGA complex"/>
    <property type="evidence" value="ECO:0007669"/>
    <property type="project" value="InterPro"/>
</dbReference>
<dbReference type="PANTHER" id="PTHR10221">
    <property type="entry name" value="TRANSCRIPTION INITIATION FACTOR TFIID SUBUNIT 6"/>
    <property type="match status" value="1"/>
</dbReference>
<dbReference type="InterPro" id="IPR037796">
    <property type="entry name" value="TAF6"/>
</dbReference>
<evidence type="ECO:0000256" key="3">
    <source>
        <dbReference type="ARBA" id="ARBA00023015"/>
    </source>
</evidence>
<dbReference type="AlphaFoldDB" id="A0A1J4MNK3"/>
<dbReference type="GO" id="GO:0046982">
    <property type="term" value="F:protein heterodimerization activity"/>
    <property type="evidence" value="ECO:0007669"/>
    <property type="project" value="InterPro"/>
</dbReference>
<keyword evidence="4" id="KW-0804">Transcription</keyword>
<dbReference type="InterPro" id="IPR009072">
    <property type="entry name" value="Histone-fold"/>
</dbReference>
<dbReference type="GO" id="GO:0005669">
    <property type="term" value="C:transcription factor TFIID complex"/>
    <property type="evidence" value="ECO:0007669"/>
    <property type="project" value="InterPro"/>
</dbReference>
<dbReference type="CDD" id="cd22931">
    <property type="entry name" value="HFD_TAF6"/>
    <property type="match status" value="1"/>
</dbReference>
<organism evidence="7 8">
    <name type="scientific">Cryptosporidium ubiquitum</name>
    <dbReference type="NCBI Taxonomy" id="857276"/>
    <lineage>
        <taxon>Eukaryota</taxon>
        <taxon>Sar</taxon>
        <taxon>Alveolata</taxon>
        <taxon>Apicomplexa</taxon>
        <taxon>Conoidasida</taxon>
        <taxon>Coccidia</taxon>
        <taxon>Eucoccidiorida</taxon>
        <taxon>Eimeriorina</taxon>
        <taxon>Cryptosporidiidae</taxon>
        <taxon>Cryptosporidium</taxon>
    </lineage>
</organism>
<dbReference type="Proteomes" id="UP000186176">
    <property type="component" value="Unassembled WGS sequence"/>
</dbReference>
<dbReference type="VEuPathDB" id="CryptoDB:cubi_00006"/>
<feature type="domain" description="TAF6 C-terminal HEAT repeat" evidence="6">
    <location>
        <begin position="416"/>
        <end position="599"/>
    </location>
</feature>
<name>A0A1J4MNK3_9CRYT</name>
<proteinExistence type="inferred from homology"/>
<evidence type="ECO:0000256" key="4">
    <source>
        <dbReference type="ARBA" id="ARBA00023163"/>
    </source>
</evidence>
<evidence type="ECO:0000256" key="1">
    <source>
        <dbReference type="ARBA" id="ARBA00004123"/>
    </source>
</evidence>
<dbReference type="Gene3D" id="1.25.40.770">
    <property type="entry name" value="TAF6, C-terminal HEAT repeat domain"/>
    <property type="match status" value="1"/>
</dbReference>
<dbReference type="PANTHER" id="PTHR10221:SF9">
    <property type="entry name" value="TRANSCRIPTION INITIATION FACTOR TFIID SUBUNIT 6"/>
    <property type="match status" value="1"/>
</dbReference>
<dbReference type="GO" id="GO:0003713">
    <property type="term" value="F:transcription coactivator activity"/>
    <property type="evidence" value="ECO:0007669"/>
    <property type="project" value="TreeGrafter"/>
</dbReference>
<comment type="subcellular location">
    <subcellularLocation>
        <location evidence="1">Nucleus</location>
    </subcellularLocation>
</comment>
<dbReference type="GO" id="GO:0016251">
    <property type="term" value="F:RNA polymerase II general transcription initiation factor activity"/>
    <property type="evidence" value="ECO:0007669"/>
    <property type="project" value="InterPro"/>
</dbReference>
<dbReference type="Pfam" id="PF07571">
    <property type="entry name" value="TAF6_C"/>
    <property type="match status" value="1"/>
</dbReference>
<keyword evidence="8" id="KW-1185">Reference proteome</keyword>
<comment type="similarity">
    <text evidence="2">Belongs to the TAF6 family.</text>
</comment>
<evidence type="ECO:0000256" key="2">
    <source>
        <dbReference type="ARBA" id="ARBA00007688"/>
    </source>
</evidence>
<dbReference type="Gene3D" id="1.10.20.10">
    <property type="entry name" value="Histone, subunit A"/>
    <property type="match status" value="1"/>
</dbReference>
<gene>
    <name evidence="7" type="ORF">cubi_00006</name>
</gene>
<sequence>MIKETEISDYGQFSLNNNLSIGFCEIGNNVILRKKQKIDVDEFKGNERSLDFIENHGIFSVYDFVYPISRQLCCDLISNNAAALIVQTVEFKLRQIIEEAIKLAYHRGSCNSGSLQKNEGFPFISLGDINSAMRYICGSKNLIWSSEKSPRSYFISTKQSEDKDQVIIETNGEVFHNLPERTIKYISCFSFSDENRNAISTLNSAGKDINDKEIFHSIIRDLDGKKIVKPTIHLHWLAVEGKFVFNSENDTKFMNNISKNIETNSKFLKDVNFNINIKNLDNFEVVINKAIEGFLSEEQKEFLSYMNRIFLRAMEELYSSCNLTYNSNFLNSNIKHRAFILNNFLNNYGLSEKDTDAITSVFSVIEGSNFSNLPKSAFDQYINCFNQPNSYIKNNQIYSKESKQRIELILKLNDIFYIIENKTDFEPLLPYLVYYFNYNTKLICCKFEETGELPKIGSLRLLIRICRSVIRNPHCSKTTYYIHKIIEPLVRIMVSCPVKKVLSNLNLKISELFLNDNLNARLDASNLLENIFEVCCYHLPVGTTKILEYLANKFENLLDFRVNNLINGNCLQIASLYGIVCGIRSLGDFSVYNILFPKLLTIFSHFPEDYKSTICYLKLNLEISALINKYINLFKIKFEISSHSNSIDTILLYWEKLIKNLERILGDGAVPIILTSAILNSNWNSDRANQAVCFLDQCIKTHYIDSNVKCQNSKEFSYITDKKLLSNQYIKKFIDSHKDKFISKSDSYIRSFDSDFYSLNLFEYISCLEKLRITPNVIEDLQNGNITLTEALDRYIVPNDIIVAYVKAISEESQKRINVDLNGVEAEVFYVGDTYYIGGIPPKPENELTIYERLRDLSDPGNPGRRWCWKFVKHAQAPYNWGHITNFENCEFSGDDSRYQITEDSVCTNKGGIESISIYQGSYTNYELACIERRVARLSSADSCWIVHKGVTQEMIDNAEVPLQRQTPNKKRIKISVKPHLILKRLFGAEANACNPENLVAPFKGLDGASLIASRFNRASGGIELLQRCDGSQYNEALVELERESYGDVVCVPDPPLPSWLCSGLSVYCKPY</sequence>
<keyword evidence="5" id="KW-0539">Nucleus</keyword>
<dbReference type="GO" id="GO:0046695">
    <property type="term" value="C:SLIK (SAGA-like) complex"/>
    <property type="evidence" value="ECO:0007669"/>
    <property type="project" value="InterPro"/>
</dbReference>
<dbReference type="InterPro" id="IPR011442">
    <property type="entry name" value="TAF6_C"/>
</dbReference>
<evidence type="ECO:0000259" key="6">
    <source>
        <dbReference type="Pfam" id="PF07571"/>
    </source>
</evidence>
<comment type="caution">
    <text evidence="7">The sequence shown here is derived from an EMBL/GenBank/DDBJ whole genome shotgun (WGS) entry which is preliminary data.</text>
</comment>
<evidence type="ECO:0000256" key="5">
    <source>
        <dbReference type="ARBA" id="ARBA00023242"/>
    </source>
</evidence>
<dbReference type="GeneID" id="39976799"/>
<dbReference type="EMBL" id="LRBP01000009">
    <property type="protein sequence ID" value="OII74453.1"/>
    <property type="molecule type" value="Genomic_DNA"/>
</dbReference>
<protein>
    <recommendedName>
        <fullName evidence="6">TAF6 C-terminal HEAT repeat domain-containing protein</fullName>
    </recommendedName>
</protein>
<reference evidence="7 8" key="1">
    <citation type="submission" date="2016-10" db="EMBL/GenBank/DDBJ databases">
        <title>Reductive evolution of mitochondrial metabolism and differential evolution of invasion-related proteins in Cryptosporidium.</title>
        <authorList>
            <person name="Liu S."/>
            <person name="Roellig D.M."/>
            <person name="Guo Y."/>
            <person name="Li N."/>
            <person name="Frace M.A."/>
            <person name="Tang K."/>
            <person name="Zhang L."/>
            <person name="Feng Y."/>
            <person name="Xiao L."/>
        </authorList>
    </citation>
    <scope>NUCLEOTIDE SEQUENCE [LARGE SCALE GENOMIC DNA]</scope>
    <source>
        <strain evidence="7">39726</strain>
    </source>
</reference>
<accession>A0A1J4MNK3</accession>
<evidence type="ECO:0000313" key="7">
    <source>
        <dbReference type="EMBL" id="OII74453.1"/>
    </source>
</evidence>